<protein>
    <recommendedName>
        <fullName evidence="3">DUF4336 domain-containing protein</fullName>
    </recommendedName>
</protein>
<dbReference type="RefSeq" id="XP_009037288.1">
    <property type="nucleotide sequence ID" value="XM_009039040.1"/>
</dbReference>
<dbReference type="Proteomes" id="UP000002729">
    <property type="component" value="Unassembled WGS sequence"/>
</dbReference>
<name>F0YAD8_AURAN</name>
<evidence type="ECO:0000313" key="2">
    <source>
        <dbReference type="Proteomes" id="UP000002729"/>
    </source>
</evidence>
<dbReference type="Pfam" id="PF14234">
    <property type="entry name" value="DUF4336"/>
    <property type="match status" value="1"/>
</dbReference>
<dbReference type="eggNOG" id="ENOG502QU5X">
    <property type="taxonomic scope" value="Eukaryota"/>
</dbReference>
<dbReference type="KEGG" id="aaf:AURANDRAFT_11634"/>
<sequence length="342" mass="38057">YPLWLALPVAPYSRRKTIRRDLGRGVWTFDQMIGIYYVHVPIRMTVVKLRRGGLFVYAPVAATDECLALLKELTDAHGPVKHIVLPSVAVEHKAGPFARKFPAATFHVCDQQYSFPVPLPNAFLGLPPWTQPLPRSSKDGNPFGDDFDFDVLTVKPGPGSYYQDATFVHKPSKTLLLCDALFATTEAPPPILESDPEYVRALLFHARDGPLERVADTPENRRKGWRRIVLLFNFFFPGAATPDLGLKPLLALGPFEPYGWRGWKPFEWKSEAKERRAFEAFAQNGKPTILPIIQIILARGDSGAATAAWVSRVSTWAFDRVVPQHLDAPVDVGPAGFAATFA</sequence>
<dbReference type="EMBL" id="GL833129">
    <property type="protein sequence ID" value="EGB07913.1"/>
    <property type="molecule type" value="Genomic_DNA"/>
</dbReference>
<organism evidence="2">
    <name type="scientific">Aureococcus anophagefferens</name>
    <name type="common">Harmful bloom alga</name>
    <dbReference type="NCBI Taxonomy" id="44056"/>
    <lineage>
        <taxon>Eukaryota</taxon>
        <taxon>Sar</taxon>
        <taxon>Stramenopiles</taxon>
        <taxon>Ochrophyta</taxon>
        <taxon>Pelagophyceae</taxon>
        <taxon>Pelagomonadales</taxon>
        <taxon>Pelagomonadaceae</taxon>
        <taxon>Aureococcus</taxon>
    </lineage>
</organism>
<feature type="non-terminal residue" evidence="1">
    <location>
        <position position="1"/>
    </location>
</feature>
<dbReference type="OMA" id="QLIGIYY"/>
<keyword evidence="2" id="KW-1185">Reference proteome</keyword>
<dbReference type="InterPro" id="IPR025638">
    <property type="entry name" value="DUF4336"/>
</dbReference>
<proteinExistence type="predicted"/>
<dbReference type="PANTHER" id="PTHR33835">
    <property type="entry name" value="YALI0C07656P"/>
    <property type="match status" value="1"/>
</dbReference>
<reference evidence="1 2" key="1">
    <citation type="journal article" date="2011" name="Proc. Natl. Acad. Sci. U.S.A.">
        <title>Niche of harmful alga Aureococcus anophagefferens revealed through ecogenomics.</title>
        <authorList>
            <person name="Gobler C.J."/>
            <person name="Berry D.L."/>
            <person name="Dyhrman S.T."/>
            <person name="Wilhelm S.W."/>
            <person name="Salamov A."/>
            <person name="Lobanov A.V."/>
            <person name="Zhang Y."/>
            <person name="Collier J.L."/>
            <person name="Wurch L.L."/>
            <person name="Kustka A.B."/>
            <person name="Dill B.D."/>
            <person name="Shah M."/>
            <person name="VerBerkmoes N.C."/>
            <person name="Kuo A."/>
            <person name="Terry A."/>
            <person name="Pangilinan J."/>
            <person name="Lindquist E.A."/>
            <person name="Lucas S."/>
            <person name="Paulsen I.T."/>
            <person name="Hattenrath-Lehmann T.K."/>
            <person name="Talmage S.C."/>
            <person name="Walker E.A."/>
            <person name="Koch F."/>
            <person name="Burson A.M."/>
            <person name="Marcoval M.A."/>
            <person name="Tang Y.Z."/>
            <person name="Lecleir G.R."/>
            <person name="Coyne K.J."/>
            <person name="Berg G.M."/>
            <person name="Bertrand E.M."/>
            <person name="Saito M.A."/>
            <person name="Gladyshev V.N."/>
            <person name="Grigoriev I.V."/>
        </authorList>
    </citation>
    <scope>NUCLEOTIDE SEQUENCE [LARGE SCALE GENOMIC DNA]</scope>
    <source>
        <strain evidence="2">CCMP 1984</strain>
    </source>
</reference>
<dbReference type="InParanoid" id="F0YAD8"/>
<dbReference type="OrthoDB" id="421671at2759"/>
<accession>F0YAD8</accession>
<feature type="non-terminal residue" evidence="1">
    <location>
        <position position="342"/>
    </location>
</feature>
<gene>
    <name evidence="1" type="ORF">AURANDRAFT_11634</name>
</gene>
<evidence type="ECO:0008006" key="3">
    <source>
        <dbReference type="Google" id="ProtNLM"/>
    </source>
</evidence>
<evidence type="ECO:0000313" key="1">
    <source>
        <dbReference type="EMBL" id="EGB07913.1"/>
    </source>
</evidence>
<dbReference type="PANTHER" id="PTHR33835:SF2">
    <property type="entry name" value="LYSINE-TRNA LIGASE"/>
    <property type="match status" value="1"/>
</dbReference>
<dbReference type="GeneID" id="20218083"/>
<dbReference type="AlphaFoldDB" id="F0YAD8"/>